<gene>
    <name evidence="5" type="ORF">F5147DRAFT_563613</name>
</gene>
<proteinExistence type="predicted"/>
<comment type="subcellular location">
    <subcellularLocation>
        <location evidence="1">Membrane</location>
        <topology evidence="1">Multi-pass membrane protein</topology>
    </subcellularLocation>
</comment>
<keyword evidence="3" id="KW-1133">Transmembrane helix</keyword>
<comment type="caution">
    <text evidence="5">The sequence shown here is derived from an EMBL/GenBank/DDBJ whole genome shotgun (WGS) entry which is preliminary data.</text>
</comment>
<dbReference type="AlphaFoldDB" id="A0A9P7FM15"/>
<dbReference type="InterPro" id="IPR044878">
    <property type="entry name" value="UbiA_sf"/>
</dbReference>
<dbReference type="InterPro" id="IPR000537">
    <property type="entry name" value="UbiA_prenyltransferase"/>
</dbReference>
<dbReference type="GO" id="GO:0016765">
    <property type="term" value="F:transferase activity, transferring alkyl or aryl (other than methyl) groups"/>
    <property type="evidence" value="ECO:0007669"/>
    <property type="project" value="InterPro"/>
</dbReference>
<organism evidence="5 6">
    <name type="scientific">Suillus discolor</name>
    <dbReference type="NCBI Taxonomy" id="1912936"/>
    <lineage>
        <taxon>Eukaryota</taxon>
        <taxon>Fungi</taxon>
        <taxon>Dikarya</taxon>
        <taxon>Basidiomycota</taxon>
        <taxon>Agaricomycotina</taxon>
        <taxon>Agaricomycetes</taxon>
        <taxon>Agaricomycetidae</taxon>
        <taxon>Boletales</taxon>
        <taxon>Suillineae</taxon>
        <taxon>Suillaceae</taxon>
        <taxon>Suillus</taxon>
    </lineage>
</organism>
<reference evidence="5" key="1">
    <citation type="journal article" date="2020" name="New Phytol.">
        <title>Comparative genomics reveals dynamic genome evolution in host specialist ectomycorrhizal fungi.</title>
        <authorList>
            <person name="Lofgren L.A."/>
            <person name="Nguyen N.H."/>
            <person name="Vilgalys R."/>
            <person name="Ruytinx J."/>
            <person name="Liao H.L."/>
            <person name="Branco S."/>
            <person name="Kuo A."/>
            <person name="LaButti K."/>
            <person name="Lipzen A."/>
            <person name="Andreopoulos W."/>
            <person name="Pangilinan J."/>
            <person name="Riley R."/>
            <person name="Hundley H."/>
            <person name="Na H."/>
            <person name="Barry K."/>
            <person name="Grigoriev I.V."/>
            <person name="Stajich J.E."/>
            <person name="Kennedy P.G."/>
        </authorList>
    </citation>
    <scope>NUCLEOTIDE SEQUENCE</scope>
    <source>
        <strain evidence="5">FC423</strain>
    </source>
</reference>
<accession>A0A9P7FM15</accession>
<dbReference type="EMBL" id="JABBWM010000001">
    <property type="protein sequence ID" value="KAG2121075.1"/>
    <property type="molecule type" value="Genomic_DNA"/>
</dbReference>
<evidence type="ECO:0000313" key="5">
    <source>
        <dbReference type="EMBL" id="KAG2121075.1"/>
    </source>
</evidence>
<evidence type="ECO:0000313" key="6">
    <source>
        <dbReference type="Proteomes" id="UP000823399"/>
    </source>
</evidence>
<sequence length="312" mass="34957">MFSQALTVRADSIARHLETVFLFTKNDVRTTLIPVTIFALSVAPRYDTTHAWHAPLWIWFHLLQFNIANQIQDPEEDRKNKPSRPIPAGRISVDSAADMRWVMIPVCLLLSLWHGTQALLASTVFAALTIWYNELHGDKMGLSKNVLTAILGGCLEVGATVAAGPHNSCIDKAGALAVTLSSTVFATTLHAQDFKDEEGDRLTGRRTLPTIFPKAARFSMMFGIPLWSYGLSCIWKLDALSTTAFVVYGAFVGTRFVMYNRVGADKQSCKFYSVSRNITLEHTKVKLTTDLYQLWYALAHLLPGYWRFFYGV</sequence>
<dbReference type="GO" id="GO:0016020">
    <property type="term" value="C:membrane"/>
    <property type="evidence" value="ECO:0007669"/>
    <property type="project" value="UniProtKB-SubCell"/>
</dbReference>
<dbReference type="Pfam" id="PF01040">
    <property type="entry name" value="UbiA"/>
    <property type="match status" value="1"/>
</dbReference>
<keyword evidence="2" id="KW-0812">Transmembrane</keyword>
<keyword evidence="4" id="KW-0472">Membrane</keyword>
<evidence type="ECO:0000256" key="1">
    <source>
        <dbReference type="ARBA" id="ARBA00004141"/>
    </source>
</evidence>
<dbReference type="GeneID" id="64692944"/>
<dbReference type="InterPro" id="IPR050475">
    <property type="entry name" value="Prenyltransferase_related"/>
</dbReference>
<keyword evidence="6" id="KW-1185">Reference proteome</keyword>
<dbReference type="OrthoDB" id="434972at2759"/>
<dbReference type="RefSeq" id="XP_041300451.1">
    <property type="nucleotide sequence ID" value="XM_041430685.1"/>
</dbReference>
<evidence type="ECO:0000256" key="2">
    <source>
        <dbReference type="ARBA" id="ARBA00022692"/>
    </source>
</evidence>
<name>A0A9P7FM15_9AGAM</name>
<dbReference type="PANTHER" id="PTHR42723:SF1">
    <property type="entry name" value="CHLOROPHYLL SYNTHASE, CHLOROPLASTIC"/>
    <property type="match status" value="1"/>
</dbReference>
<dbReference type="Proteomes" id="UP000823399">
    <property type="component" value="Unassembled WGS sequence"/>
</dbReference>
<dbReference type="Gene3D" id="1.10.357.140">
    <property type="entry name" value="UbiA prenyltransferase"/>
    <property type="match status" value="1"/>
</dbReference>
<protein>
    <submittedName>
        <fullName evidence="5">UbiA prenyltransferase family-domain-containing protein</fullName>
    </submittedName>
</protein>
<evidence type="ECO:0000256" key="4">
    <source>
        <dbReference type="ARBA" id="ARBA00023136"/>
    </source>
</evidence>
<dbReference type="PANTHER" id="PTHR42723">
    <property type="entry name" value="CHLOROPHYLL SYNTHASE"/>
    <property type="match status" value="1"/>
</dbReference>
<evidence type="ECO:0000256" key="3">
    <source>
        <dbReference type="ARBA" id="ARBA00022989"/>
    </source>
</evidence>
<dbReference type="CDD" id="cd13965">
    <property type="entry name" value="PT_UbiA_3"/>
    <property type="match status" value="1"/>
</dbReference>